<keyword evidence="1" id="KW-0812">Transmembrane</keyword>
<feature type="transmembrane region" description="Helical" evidence="1">
    <location>
        <begin position="182"/>
        <end position="210"/>
    </location>
</feature>
<dbReference type="RefSeq" id="WP_188996820.1">
    <property type="nucleotide sequence ID" value="NZ_BMOU01000002.1"/>
</dbReference>
<dbReference type="Proteomes" id="UP000605784">
    <property type="component" value="Unassembled WGS sequence"/>
</dbReference>
<dbReference type="InterPro" id="IPR007163">
    <property type="entry name" value="VCA0040-like"/>
</dbReference>
<evidence type="ECO:0000313" key="3">
    <source>
        <dbReference type="Proteomes" id="UP000605784"/>
    </source>
</evidence>
<reference evidence="2" key="2">
    <citation type="submission" date="2020-09" db="EMBL/GenBank/DDBJ databases">
        <authorList>
            <person name="Sun Q."/>
            <person name="Ohkuma M."/>
        </authorList>
    </citation>
    <scope>NUCLEOTIDE SEQUENCE</scope>
    <source>
        <strain evidence="2">JCM 17820</strain>
    </source>
</reference>
<proteinExistence type="predicted"/>
<keyword evidence="1" id="KW-0472">Membrane</keyword>
<keyword evidence="3" id="KW-1185">Reference proteome</keyword>
<protein>
    <submittedName>
        <fullName evidence="2">DUF368 domain-containing protein</fullName>
    </submittedName>
</protein>
<reference evidence="2" key="1">
    <citation type="journal article" date="2014" name="Int. J. Syst. Evol. Microbiol.">
        <title>Complete genome sequence of Corynebacterium casei LMG S-19264T (=DSM 44701T), isolated from a smear-ripened cheese.</title>
        <authorList>
            <consortium name="US DOE Joint Genome Institute (JGI-PGF)"/>
            <person name="Walter F."/>
            <person name="Albersmeier A."/>
            <person name="Kalinowski J."/>
            <person name="Ruckert C."/>
        </authorList>
    </citation>
    <scope>NUCLEOTIDE SEQUENCE</scope>
    <source>
        <strain evidence="2">JCM 17820</strain>
    </source>
</reference>
<organism evidence="2 3">
    <name type="scientific">Haloarcula pellucida</name>
    <dbReference type="NCBI Taxonomy" id="1427151"/>
    <lineage>
        <taxon>Archaea</taxon>
        <taxon>Methanobacteriati</taxon>
        <taxon>Methanobacteriota</taxon>
        <taxon>Stenosarchaea group</taxon>
        <taxon>Halobacteria</taxon>
        <taxon>Halobacteriales</taxon>
        <taxon>Haloarculaceae</taxon>
        <taxon>Haloarcula</taxon>
    </lineage>
</organism>
<feature type="transmembrane region" description="Helical" evidence="1">
    <location>
        <begin position="126"/>
        <end position="146"/>
    </location>
</feature>
<comment type="caution">
    <text evidence="2">The sequence shown here is derived from an EMBL/GenBank/DDBJ whole genome shotgun (WGS) entry which is preliminary data.</text>
</comment>
<dbReference type="AlphaFoldDB" id="A0A830GMH8"/>
<evidence type="ECO:0000256" key="1">
    <source>
        <dbReference type="SAM" id="Phobius"/>
    </source>
</evidence>
<dbReference type="PANTHER" id="PTHR37308:SF1">
    <property type="entry name" value="POLYPRENYL-PHOSPHATE TRANSPORTER"/>
    <property type="match status" value="1"/>
</dbReference>
<evidence type="ECO:0000313" key="2">
    <source>
        <dbReference type="EMBL" id="GGN93613.1"/>
    </source>
</evidence>
<feature type="transmembrane region" description="Helical" evidence="1">
    <location>
        <begin position="153"/>
        <end position="170"/>
    </location>
</feature>
<feature type="transmembrane region" description="Helical" evidence="1">
    <location>
        <begin position="246"/>
        <end position="264"/>
    </location>
</feature>
<dbReference type="PANTHER" id="PTHR37308">
    <property type="entry name" value="INTEGRAL MEMBRANE PROTEIN"/>
    <property type="match status" value="1"/>
</dbReference>
<sequence>MTAADQTADTSPTLRGSVPPVREWARTFAIGICMGSADAVPGVSGGTIALIAGIYGRLIAMITAITPDRIWQFLTAFVPTNGGVSVRDALDVWDDVDGWFGLALVAGVATAVVVVTRAVHVLSKNAPTLLFGFFFGLIAASAIVLLRELSFESAFQVGVAVTGFVLAFVLSGPTPFLASDSLVVVFVAGAVAVSAMILPGISGSLLLVILGQYRRMSDVLSNFIDSLIGLLAGGSLAQVVELGTVVVTFILGGFVGLFTISRAVRRALDRNRRATMTFLVALVVGALRAPVYVVRTEVGFSTDVLVAFAGAALVGAALLLVLDWYAVDLDLDSV</sequence>
<feature type="transmembrane region" description="Helical" evidence="1">
    <location>
        <begin position="276"/>
        <end position="293"/>
    </location>
</feature>
<keyword evidence="1" id="KW-1133">Transmembrane helix</keyword>
<feature type="transmembrane region" description="Helical" evidence="1">
    <location>
        <begin position="305"/>
        <end position="327"/>
    </location>
</feature>
<feature type="transmembrane region" description="Helical" evidence="1">
    <location>
        <begin position="99"/>
        <end position="120"/>
    </location>
</feature>
<name>A0A830GMH8_9EURY</name>
<dbReference type="EMBL" id="BMOU01000002">
    <property type="protein sequence ID" value="GGN93613.1"/>
    <property type="molecule type" value="Genomic_DNA"/>
</dbReference>
<dbReference type="Pfam" id="PF04018">
    <property type="entry name" value="VCA0040-like"/>
    <property type="match status" value="1"/>
</dbReference>
<gene>
    <name evidence="2" type="ORF">GCM10009030_19230</name>
</gene>
<accession>A0A830GMH8</accession>